<keyword evidence="2" id="KW-0812">Transmembrane</keyword>
<dbReference type="InterPro" id="IPR011110">
    <property type="entry name" value="Reg_prop"/>
</dbReference>
<sequence>MMKTIKNKKFFLSVLFILCLKFSFAQYSFNKITKEQGLPHNNIECILQSSTGFMWFGTRDGLCRFDGYEVKVYRNTQDSNSISGNRILSMAEDKDGFVWVGTYQNGLNKFDPKTNQFKKYGSEYGVGNQIHRIKVLKDGTVCIGSNDGLALFDKNTDSFVVYRSDGKPLSLNSVVVSDILEAKDGQLFIATWEKDIQNFDRATGQFISIPYNNLEQNAWNYRKRLLEDREGNLWISADKHGLCKYDRKTKKSKFYFKENGLSSEVLTGDLILNSDGKIWIATDGGGISILDPQKGTFEYVNFDDEDFNSLPSNQVYTLYKDNANRIWVGTYDKGVAYYDPLAKKITSKLFPDSIHSFFKGKSVLSILQDSRGNIWIGTDGSGLHVIDKEYKLTHFYSENLDESSISGNVITSLAEDVNGNILVGTYNTGLNIYNYKTNSFTNFHQNYQNNSSLHSENVWTMLVDSQGKNWLGLLGNGVDLFNAETETFKNIGPYSNELIKIDHPNVMSIMEDSDGDIWFGTEGNGIFVYDKQANNVLRISTNSNITTEGVIKDLFQDTWGNVWIGTEGNGLFKYNKKDKEGIQYTLDNGLPSMIILGIQEDANGGIWVTSYDGIAFLSKDSNEFMSFDKSDGLSSNEFNAQAFIKLQDGAFLAGSKNGLDIFNPSELSLNLTIPKVYFTKLKIQNQEVLPGDSINQHVKLHNDITYTKEIELTYSDKVFSIEFAALNYTHPKKCQYKYKLEGFDENWYNLNSEHRFVSYSNLKNGSYTFKVQASNNDKKWGDNIAELSIRVLPPFWKTTWFGFLVVGLIVGVIVATYNYRLRILKIKFLQEQALKEKRITELEKENIESELEKLTFYTVNRNRVLINYKNRMLGLAAKAMPAVKSGLQIVIDEIDNEINDDKEWKYLEPRLDKMYNEFISKLRNEYPDLTLSEVKVASYVRMNLSSKEIAEFMHKTTRAIENDRYRLRKKLELDSNESLQRYLMDL</sequence>
<dbReference type="Proteomes" id="UP000218267">
    <property type="component" value="Chromosome"/>
</dbReference>
<feature type="transmembrane region" description="Helical" evidence="2">
    <location>
        <begin position="800"/>
        <end position="819"/>
    </location>
</feature>
<dbReference type="SUPFAM" id="SSF63829">
    <property type="entry name" value="Calcium-dependent phosphotriesterase"/>
    <property type="match status" value="1"/>
</dbReference>
<dbReference type="GO" id="GO:0000155">
    <property type="term" value="F:phosphorelay sensor kinase activity"/>
    <property type="evidence" value="ECO:0007669"/>
    <property type="project" value="TreeGrafter"/>
</dbReference>
<dbReference type="KEGG" id="mbas:ALGA_4295"/>
<dbReference type="Pfam" id="PF07495">
    <property type="entry name" value="Y_Y_Y"/>
    <property type="match status" value="1"/>
</dbReference>
<dbReference type="RefSeq" id="WP_096433024.1">
    <property type="nucleotide sequence ID" value="NZ_AP018042.1"/>
</dbReference>
<dbReference type="PANTHER" id="PTHR43547:SF2">
    <property type="entry name" value="HYBRID SIGNAL TRANSDUCTION HISTIDINE KINASE C"/>
    <property type="match status" value="1"/>
</dbReference>
<dbReference type="SMART" id="SM00421">
    <property type="entry name" value="HTH_LUXR"/>
    <property type="match status" value="1"/>
</dbReference>
<keyword evidence="1" id="KW-0597">Phosphoprotein</keyword>
<dbReference type="InterPro" id="IPR016032">
    <property type="entry name" value="Sig_transdc_resp-reg_C-effctor"/>
</dbReference>
<protein>
    <recommendedName>
        <fullName evidence="4">HTH luxR-type domain-containing protein</fullName>
    </recommendedName>
</protein>
<feature type="domain" description="HTH luxR-type" evidence="4">
    <location>
        <begin position="926"/>
        <end position="983"/>
    </location>
</feature>
<dbReference type="GO" id="GO:0003677">
    <property type="term" value="F:DNA binding"/>
    <property type="evidence" value="ECO:0007669"/>
    <property type="project" value="InterPro"/>
</dbReference>
<evidence type="ECO:0000256" key="1">
    <source>
        <dbReference type="ARBA" id="ARBA00022553"/>
    </source>
</evidence>
<reference evidence="5 6" key="1">
    <citation type="journal article" date="2018" name="Mar. Genomics">
        <title>Complete genome sequence of Marinifilaceae bacterium strain SPP2, isolated from the Antarctic marine sediment.</title>
        <authorList>
            <person name="Watanabe M."/>
            <person name="Kojima H."/>
            <person name="Fukui M."/>
        </authorList>
    </citation>
    <scope>NUCLEOTIDE SEQUENCE [LARGE SCALE GENOMIC DNA]</scope>
    <source>
        <strain evidence="5 6">SPP2</strain>
    </source>
</reference>
<evidence type="ECO:0000256" key="2">
    <source>
        <dbReference type="SAM" id="Phobius"/>
    </source>
</evidence>
<evidence type="ECO:0000313" key="6">
    <source>
        <dbReference type="Proteomes" id="UP000218267"/>
    </source>
</evidence>
<dbReference type="EMBL" id="AP018042">
    <property type="protein sequence ID" value="BAX82585.1"/>
    <property type="molecule type" value="Genomic_DNA"/>
</dbReference>
<dbReference type="GO" id="GO:0006355">
    <property type="term" value="P:regulation of DNA-templated transcription"/>
    <property type="evidence" value="ECO:0007669"/>
    <property type="project" value="InterPro"/>
</dbReference>
<dbReference type="InterPro" id="IPR011123">
    <property type="entry name" value="Y_Y_Y"/>
</dbReference>
<organism evidence="5 6">
    <name type="scientific">Labilibaculum antarcticum</name>
    <dbReference type="NCBI Taxonomy" id="1717717"/>
    <lineage>
        <taxon>Bacteria</taxon>
        <taxon>Pseudomonadati</taxon>
        <taxon>Bacteroidota</taxon>
        <taxon>Bacteroidia</taxon>
        <taxon>Marinilabiliales</taxon>
        <taxon>Marinifilaceae</taxon>
        <taxon>Labilibaculum</taxon>
    </lineage>
</organism>
<keyword evidence="6" id="KW-1185">Reference proteome</keyword>
<dbReference type="Gene3D" id="2.130.10.10">
    <property type="entry name" value="YVTN repeat-like/Quinoprotein amine dehydrogenase"/>
    <property type="match status" value="2"/>
</dbReference>
<dbReference type="InterPro" id="IPR036388">
    <property type="entry name" value="WH-like_DNA-bd_sf"/>
</dbReference>
<dbReference type="Pfam" id="PF07494">
    <property type="entry name" value="Reg_prop"/>
    <property type="match status" value="6"/>
</dbReference>
<keyword evidence="2" id="KW-1133">Transmembrane helix</keyword>
<feature type="chain" id="PRO_5012959948" description="HTH luxR-type domain-containing protein" evidence="3">
    <location>
        <begin position="28"/>
        <end position="986"/>
    </location>
</feature>
<dbReference type="InterPro" id="IPR015943">
    <property type="entry name" value="WD40/YVTN_repeat-like_dom_sf"/>
</dbReference>
<keyword evidence="3" id="KW-0732">Signal</keyword>
<dbReference type="AlphaFoldDB" id="A0A1Y1CQD3"/>
<dbReference type="PANTHER" id="PTHR43547">
    <property type="entry name" value="TWO-COMPONENT HISTIDINE KINASE"/>
    <property type="match status" value="1"/>
</dbReference>
<dbReference type="OrthoDB" id="9778366at2"/>
<dbReference type="SUPFAM" id="SSF50998">
    <property type="entry name" value="Quinoprotein alcohol dehydrogenase-like"/>
    <property type="match status" value="1"/>
</dbReference>
<dbReference type="InterPro" id="IPR000792">
    <property type="entry name" value="Tscrpt_reg_LuxR_C"/>
</dbReference>
<dbReference type="InterPro" id="IPR011047">
    <property type="entry name" value="Quinoprotein_ADH-like_sf"/>
</dbReference>
<proteinExistence type="predicted"/>
<name>A0A1Y1CQD3_9BACT</name>
<reference evidence="6" key="2">
    <citation type="journal article" date="2020" name="Antonie Van Leeuwenhoek">
        <title>Labilibaculum antarcticum sp. nov., a novel facultative anaerobic, psychrotorelant bacterium isolated from marine sediment of Antarctica.</title>
        <authorList>
            <person name="Watanabe M."/>
            <person name="Kojima H."/>
            <person name="Fukui M."/>
        </authorList>
    </citation>
    <scope>NUCLEOTIDE SEQUENCE [LARGE SCALE GENOMIC DNA]</scope>
    <source>
        <strain evidence="6">SPP2</strain>
    </source>
</reference>
<evidence type="ECO:0000256" key="3">
    <source>
        <dbReference type="SAM" id="SignalP"/>
    </source>
</evidence>
<keyword evidence="2" id="KW-0472">Membrane</keyword>
<feature type="signal peptide" evidence="3">
    <location>
        <begin position="1"/>
        <end position="27"/>
    </location>
</feature>
<dbReference type="Gene3D" id="2.60.40.10">
    <property type="entry name" value="Immunoglobulins"/>
    <property type="match status" value="1"/>
</dbReference>
<dbReference type="InterPro" id="IPR013783">
    <property type="entry name" value="Ig-like_fold"/>
</dbReference>
<evidence type="ECO:0000313" key="5">
    <source>
        <dbReference type="EMBL" id="BAX82585.1"/>
    </source>
</evidence>
<dbReference type="SUPFAM" id="SSF46894">
    <property type="entry name" value="C-terminal effector domain of the bipartite response regulators"/>
    <property type="match status" value="1"/>
</dbReference>
<dbReference type="Gene3D" id="1.10.10.10">
    <property type="entry name" value="Winged helix-like DNA-binding domain superfamily/Winged helix DNA-binding domain"/>
    <property type="match status" value="1"/>
</dbReference>
<accession>A0A1Y1CQD3</accession>
<gene>
    <name evidence="5" type="ORF">ALGA_4295</name>
</gene>
<evidence type="ECO:0000259" key="4">
    <source>
        <dbReference type="SMART" id="SM00421"/>
    </source>
</evidence>
<dbReference type="FunFam" id="2.60.40.10:FF:000791">
    <property type="entry name" value="Two-component system sensor histidine kinase/response regulator"/>
    <property type="match status" value="1"/>
</dbReference>